<dbReference type="InterPro" id="IPR000671">
    <property type="entry name" value="Peptidase_A31"/>
</dbReference>
<dbReference type="SUPFAM" id="SSF53163">
    <property type="entry name" value="HybD-like"/>
    <property type="match status" value="1"/>
</dbReference>
<keyword evidence="3" id="KW-0064">Aspartyl protease</keyword>
<evidence type="ECO:0000256" key="1">
    <source>
        <dbReference type="ARBA" id="ARBA00006814"/>
    </source>
</evidence>
<evidence type="ECO:0000256" key="3">
    <source>
        <dbReference type="ARBA" id="ARBA00022750"/>
    </source>
</evidence>
<evidence type="ECO:0000313" key="5">
    <source>
        <dbReference type="EMBL" id="GAB0057014.1"/>
    </source>
</evidence>
<reference evidence="5 6" key="2">
    <citation type="submission" date="2024-09" db="EMBL/GenBank/DDBJ databases">
        <title>Draft genome sequence of Candidatus Magnetaquicoccaceae bacterium FCR-1.</title>
        <authorList>
            <person name="Shimoshige H."/>
            <person name="Shimamura S."/>
            <person name="Taoka A."/>
            <person name="Kobayashi H."/>
            <person name="Maekawa T."/>
        </authorList>
    </citation>
    <scope>NUCLEOTIDE SEQUENCE [LARGE SCALE GENOMIC DNA]</scope>
    <source>
        <strain evidence="5 6">FCR-1</strain>
    </source>
</reference>
<dbReference type="PANTHER" id="PTHR30302">
    <property type="entry name" value="HYDROGENASE 1 MATURATION PROTEASE"/>
    <property type="match status" value="1"/>
</dbReference>
<dbReference type="PANTHER" id="PTHR30302:SF1">
    <property type="entry name" value="HYDROGENASE 2 MATURATION PROTEASE"/>
    <property type="match status" value="1"/>
</dbReference>
<dbReference type="Proteomes" id="UP001628193">
    <property type="component" value="Unassembled WGS sequence"/>
</dbReference>
<accession>A0ABQ0C7Z8</accession>
<comment type="similarity">
    <text evidence="1">Belongs to the peptidase A31 family.</text>
</comment>
<organism evidence="5 6">
    <name type="scientific">Candidatus Magnetaquiglobus chichijimensis</name>
    <dbReference type="NCBI Taxonomy" id="3141448"/>
    <lineage>
        <taxon>Bacteria</taxon>
        <taxon>Pseudomonadati</taxon>
        <taxon>Pseudomonadota</taxon>
        <taxon>Magnetococcia</taxon>
        <taxon>Magnetococcales</taxon>
        <taxon>Candidatus Magnetaquicoccaceae</taxon>
        <taxon>Candidatus Magnetaquiglobus</taxon>
    </lineage>
</organism>
<evidence type="ECO:0008006" key="7">
    <source>
        <dbReference type="Google" id="ProtNLM"/>
    </source>
</evidence>
<proteinExistence type="inferred from homology"/>
<keyword evidence="6" id="KW-1185">Reference proteome</keyword>
<evidence type="ECO:0000313" key="6">
    <source>
        <dbReference type="Proteomes" id="UP001628193"/>
    </source>
</evidence>
<dbReference type="Gene3D" id="3.40.50.1450">
    <property type="entry name" value="HybD-like"/>
    <property type="match status" value="1"/>
</dbReference>
<name>A0ABQ0C7Z8_9PROT</name>
<protein>
    <recommendedName>
        <fullName evidence="7">Hydrogenase maturation protease</fullName>
    </recommendedName>
</protein>
<sequence length="176" mass="18678">MGMPVLVLGVGNVLLSDEGAGVHLLSLLKNHPELPEGVTCLDGGTLGFELASVMADLPALIIVDAANLGENPGTIRLFEGAEMDLWMSGGRRSAHEVGLSDLLDSLKLDDALPVRRALVAIQPASLGWGTTLTPPVSVALPEVAVAVIHLIRLWRQSSADPFANEEHSHENDRNTR</sequence>
<dbReference type="InterPro" id="IPR023430">
    <property type="entry name" value="Pept_HybD-like_dom_sf"/>
</dbReference>
<gene>
    <name evidence="5" type="ORF">SIID45300_01334</name>
</gene>
<evidence type="ECO:0000256" key="4">
    <source>
        <dbReference type="ARBA" id="ARBA00022801"/>
    </source>
</evidence>
<dbReference type="RefSeq" id="WP_420904726.1">
    <property type="nucleotide sequence ID" value="NZ_BAAFGK010000004.1"/>
</dbReference>
<evidence type="ECO:0000256" key="2">
    <source>
        <dbReference type="ARBA" id="ARBA00022670"/>
    </source>
</evidence>
<dbReference type="Pfam" id="PF01750">
    <property type="entry name" value="HycI"/>
    <property type="match status" value="1"/>
</dbReference>
<keyword evidence="4" id="KW-0378">Hydrolase</keyword>
<keyword evidence="2" id="KW-0645">Protease</keyword>
<reference evidence="5 6" key="1">
    <citation type="submission" date="2024-05" db="EMBL/GenBank/DDBJ databases">
        <authorList>
            <consortium name="Candidatus Magnetaquicoccaceae bacterium FCR-1 genome sequencing consortium"/>
            <person name="Shimoshige H."/>
            <person name="Shimamura S."/>
            <person name="Taoka A."/>
            <person name="Kobayashi H."/>
            <person name="Maekawa T."/>
        </authorList>
    </citation>
    <scope>NUCLEOTIDE SEQUENCE [LARGE SCALE GENOMIC DNA]</scope>
    <source>
        <strain evidence="5 6">FCR-1</strain>
    </source>
</reference>
<comment type="caution">
    <text evidence="5">The sequence shown here is derived from an EMBL/GenBank/DDBJ whole genome shotgun (WGS) entry which is preliminary data.</text>
</comment>
<dbReference type="PRINTS" id="PR00446">
    <property type="entry name" value="HYDRGNUPTAKE"/>
</dbReference>
<dbReference type="NCBIfam" id="TIGR00072">
    <property type="entry name" value="hydrog_prot"/>
    <property type="match status" value="1"/>
</dbReference>
<dbReference type="EMBL" id="BAAFGK010000004">
    <property type="protein sequence ID" value="GAB0057014.1"/>
    <property type="molecule type" value="Genomic_DNA"/>
</dbReference>